<proteinExistence type="predicted"/>
<dbReference type="PROSITE" id="PS51257">
    <property type="entry name" value="PROKAR_LIPOPROTEIN"/>
    <property type="match status" value="1"/>
</dbReference>
<dbReference type="EMBL" id="QFQP01000079">
    <property type="protein sequence ID" value="PZR03632.1"/>
    <property type="molecule type" value="Genomic_DNA"/>
</dbReference>
<gene>
    <name evidence="1" type="ORF">DI536_35730</name>
</gene>
<organism evidence="1 2">
    <name type="scientific">Archangium gephyra</name>
    <dbReference type="NCBI Taxonomy" id="48"/>
    <lineage>
        <taxon>Bacteria</taxon>
        <taxon>Pseudomonadati</taxon>
        <taxon>Myxococcota</taxon>
        <taxon>Myxococcia</taxon>
        <taxon>Myxococcales</taxon>
        <taxon>Cystobacterineae</taxon>
        <taxon>Archangiaceae</taxon>
        <taxon>Archangium</taxon>
    </lineage>
</organism>
<evidence type="ECO:0008006" key="3">
    <source>
        <dbReference type="Google" id="ProtNLM"/>
    </source>
</evidence>
<evidence type="ECO:0000313" key="1">
    <source>
        <dbReference type="EMBL" id="PZR03632.1"/>
    </source>
</evidence>
<sequence length="207" mass="21817">MRALTMVLLSSLAGCQCLVPVEDDAGSAMDGAVDTDGGFAECDAPGDCRGAATVSGWCDVLGADGGAWSCVQHRCVAQCSTQAGQTCEQDEASDCLRCAPAAACEAPDCTRSARFTWRVERVACSEDAGLRENDLIRELVTAPNCGIPLIIERPNGDDAFGTLYERNGRVGSARIERLGGVCIVTDLPTGLQRSLVDCPKCQFSMTR</sequence>
<dbReference type="Proteomes" id="UP000249061">
    <property type="component" value="Unassembled WGS sequence"/>
</dbReference>
<reference evidence="1 2" key="1">
    <citation type="submission" date="2017-08" db="EMBL/GenBank/DDBJ databases">
        <title>Infants hospitalized years apart are colonized by the same room-sourced microbial strains.</title>
        <authorList>
            <person name="Brooks B."/>
            <person name="Olm M.R."/>
            <person name="Firek B.A."/>
            <person name="Baker R."/>
            <person name="Thomas B.C."/>
            <person name="Morowitz M.J."/>
            <person name="Banfield J.F."/>
        </authorList>
    </citation>
    <scope>NUCLEOTIDE SEQUENCE [LARGE SCALE GENOMIC DNA]</scope>
    <source>
        <strain evidence="1">S2_003_000_R2_14</strain>
    </source>
</reference>
<name>A0A2W5SL42_9BACT</name>
<comment type="caution">
    <text evidence="1">The sequence shown here is derived from an EMBL/GenBank/DDBJ whole genome shotgun (WGS) entry which is preliminary data.</text>
</comment>
<dbReference type="AlphaFoldDB" id="A0A2W5SL42"/>
<accession>A0A2W5SL42</accession>
<protein>
    <recommendedName>
        <fullName evidence="3">Lipoprotein</fullName>
    </recommendedName>
</protein>
<evidence type="ECO:0000313" key="2">
    <source>
        <dbReference type="Proteomes" id="UP000249061"/>
    </source>
</evidence>